<dbReference type="EMBL" id="VCJR02000002">
    <property type="protein sequence ID" value="NHK28866.1"/>
    <property type="molecule type" value="Genomic_DNA"/>
</dbReference>
<dbReference type="RefSeq" id="WP_155141217.1">
    <property type="nucleotide sequence ID" value="NZ_BMGZ01000002.1"/>
</dbReference>
<feature type="transmembrane region" description="Helical" evidence="2">
    <location>
        <begin position="75"/>
        <end position="92"/>
    </location>
</feature>
<accession>A0A8J3A9Q3</accession>
<organism evidence="3 5">
    <name type="scientific">Aquisalinus luteolus</name>
    <dbReference type="NCBI Taxonomy" id="1566827"/>
    <lineage>
        <taxon>Bacteria</taxon>
        <taxon>Pseudomonadati</taxon>
        <taxon>Pseudomonadota</taxon>
        <taxon>Alphaproteobacteria</taxon>
        <taxon>Parvularculales</taxon>
        <taxon>Parvularculaceae</taxon>
        <taxon>Aquisalinus</taxon>
    </lineage>
</organism>
<comment type="caution">
    <text evidence="3">The sequence shown here is derived from an EMBL/GenBank/DDBJ whole genome shotgun (WGS) entry which is preliminary data.</text>
</comment>
<dbReference type="EMBL" id="BMGZ01000002">
    <property type="protein sequence ID" value="GGH99753.1"/>
    <property type="molecule type" value="Genomic_DNA"/>
</dbReference>
<evidence type="ECO:0000256" key="2">
    <source>
        <dbReference type="SAM" id="Phobius"/>
    </source>
</evidence>
<feature type="region of interest" description="Disordered" evidence="1">
    <location>
        <begin position="1"/>
        <end position="20"/>
    </location>
</feature>
<feature type="transmembrane region" description="Helical" evidence="2">
    <location>
        <begin position="47"/>
        <end position="63"/>
    </location>
</feature>
<keyword evidence="2" id="KW-1133">Transmembrane helix</keyword>
<keyword evidence="2" id="KW-0812">Transmembrane</keyword>
<protein>
    <submittedName>
        <fullName evidence="3">Uncharacterized protein</fullName>
    </submittedName>
</protein>
<gene>
    <name evidence="4" type="ORF">FF098_013170</name>
    <name evidence="3" type="ORF">GCM10011355_26460</name>
</gene>
<evidence type="ECO:0000313" key="5">
    <source>
        <dbReference type="Proteomes" id="UP000621856"/>
    </source>
</evidence>
<evidence type="ECO:0000313" key="6">
    <source>
        <dbReference type="Proteomes" id="UP000818603"/>
    </source>
</evidence>
<evidence type="ECO:0000313" key="4">
    <source>
        <dbReference type="EMBL" id="NHK28866.1"/>
    </source>
</evidence>
<sequence length="226" mass="24669">MTAESETRKAARPGDSASMGSAQDDLAYIKAIAEEGRNTPLIGGRNFLIWGGLVGTTALLVFLMEVQVIPYFSQMILWTGTLVLGWIISFIINGKSHERPGASSLSNRTVNAAWLACGIFVTVYWLSIVAAMLLVQEGGYPVRFLFATMFPVAFGLYGLAFFATAVVAHQPWYRWISVASWAIACFLLLSLSIWPDAYMLVAAIGTYAVVLLPGYVMVRNEPSDIV</sequence>
<name>A0A8J3A9Q3_9PROT</name>
<dbReference type="AlphaFoldDB" id="A0A8J3A9Q3"/>
<feature type="transmembrane region" description="Helical" evidence="2">
    <location>
        <begin position="198"/>
        <end position="218"/>
    </location>
</feature>
<dbReference type="Proteomes" id="UP000818603">
    <property type="component" value="Unassembled WGS sequence"/>
</dbReference>
<evidence type="ECO:0000256" key="1">
    <source>
        <dbReference type="SAM" id="MobiDB-lite"/>
    </source>
</evidence>
<feature type="transmembrane region" description="Helical" evidence="2">
    <location>
        <begin position="172"/>
        <end position="191"/>
    </location>
</feature>
<reference evidence="3" key="3">
    <citation type="submission" date="2020-09" db="EMBL/GenBank/DDBJ databases">
        <authorList>
            <person name="Sun Q."/>
            <person name="Zhou Y."/>
        </authorList>
    </citation>
    <scope>NUCLEOTIDE SEQUENCE</scope>
    <source>
        <strain evidence="3">CGMCC 1.14984</strain>
    </source>
</reference>
<proteinExistence type="predicted"/>
<reference evidence="3" key="1">
    <citation type="journal article" date="2014" name="Int. J. Syst. Evol. Microbiol.">
        <title>Complete genome sequence of Corynebacterium casei LMG S-19264T (=DSM 44701T), isolated from a smear-ripened cheese.</title>
        <authorList>
            <consortium name="US DOE Joint Genome Institute (JGI-PGF)"/>
            <person name="Walter F."/>
            <person name="Albersmeier A."/>
            <person name="Kalinowski J."/>
            <person name="Ruckert C."/>
        </authorList>
    </citation>
    <scope>NUCLEOTIDE SEQUENCE</scope>
    <source>
        <strain evidence="3">CGMCC 1.14984</strain>
    </source>
</reference>
<keyword evidence="6" id="KW-1185">Reference proteome</keyword>
<keyword evidence="2" id="KW-0472">Membrane</keyword>
<feature type="transmembrane region" description="Helical" evidence="2">
    <location>
        <begin position="112"/>
        <end position="135"/>
    </location>
</feature>
<evidence type="ECO:0000313" key="3">
    <source>
        <dbReference type="EMBL" id="GGH99753.1"/>
    </source>
</evidence>
<dbReference type="Proteomes" id="UP000621856">
    <property type="component" value="Unassembled WGS sequence"/>
</dbReference>
<feature type="transmembrane region" description="Helical" evidence="2">
    <location>
        <begin position="144"/>
        <end position="166"/>
    </location>
</feature>
<reference evidence="4 6" key="2">
    <citation type="submission" date="2020-02" db="EMBL/GenBank/DDBJ databases">
        <title>Genome sequence of Parvularcula flava strain NH6-79.</title>
        <authorList>
            <person name="Abdul Karim M.H."/>
            <person name="Lam M.Q."/>
            <person name="Chen S.J."/>
            <person name="Yahya A."/>
            <person name="Shahir S."/>
            <person name="Shamsir M.S."/>
            <person name="Chong C.S."/>
        </authorList>
    </citation>
    <scope>NUCLEOTIDE SEQUENCE [LARGE SCALE GENOMIC DNA]</scope>
    <source>
        <strain evidence="4 6">NH6-79</strain>
    </source>
</reference>